<name>A0AAX6F7N8_IRIPA</name>
<dbReference type="AlphaFoldDB" id="A0AAX6F7N8"/>
<reference evidence="2" key="1">
    <citation type="journal article" date="2023" name="GigaByte">
        <title>Genome assembly of the bearded iris, Iris pallida Lam.</title>
        <authorList>
            <person name="Bruccoleri R.E."/>
            <person name="Oakeley E.J."/>
            <person name="Faust A.M.E."/>
            <person name="Altorfer M."/>
            <person name="Dessus-Babus S."/>
            <person name="Burckhardt D."/>
            <person name="Oertli M."/>
            <person name="Naumann U."/>
            <person name="Petersen F."/>
            <person name="Wong J."/>
        </authorList>
    </citation>
    <scope>NUCLEOTIDE SEQUENCE</scope>
    <source>
        <strain evidence="2">GSM-AAB239-AS_SAM_17_03QT</strain>
    </source>
</reference>
<accession>A0AAX6F7N8</accession>
<keyword evidence="3" id="KW-1185">Reference proteome</keyword>
<reference evidence="2" key="2">
    <citation type="submission" date="2023-04" db="EMBL/GenBank/DDBJ databases">
        <authorList>
            <person name="Bruccoleri R.E."/>
            <person name="Oakeley E.J."/>
            <person name="Faust A.-M."/>
            <person name="Dessus-Babus S."/>
            <person name="Altorfer M."/>
            <person name="Burckhardt D."/>
            <person name="Oertli M."/>
            <person name="Naumann U."/>
            <person name="Petersen F."/>
            <person name="Wong J."/>
        </authorList>
    </citation>
    <scope>NUCLEOTIDE SEQUENCE</scope>
    <source>
        <strain evidence="2">GSM-AAB239-AS_SAM_17_03QT</strain>
        <tissue evidence="2">Leaf</tissue>
    </source>
</reference>
<feature type="region of interest" description="Disordered" evidence="1">
    <location>
        <begin position="1"/>
        <end position="50"/>
    </location>
</feature>
<dbReference type="Proteomes" id="UP001140949">
    <property type="component" value="Unassembled WGS sequence"/>
</dbReference>
<sequence length="82" mass="8730">MQPASTPDLRPLRSCEEFDSSGSKGPTGKTLSPPPAFRLSSLSPSVSTSSTVLHTIASDRSDRVICRRKNLDQGSLPSAARM</sequence>
<organism evidence="2 3">
    <name type="scientific">Iris pallida</name>
    <name type="common">Sweet iris</name>
    <dbReference type="NCBI Taxonomy" id="29817"/>
    <lineage>
        <taxon>Eukaryota</taxon>
        <taxon>Viridiplantae</taxon>
        <taxon>Streptophyta</taxon>
        <taxon>Embryophyta</taxon>
        <taxon>Tracheophyta</taxon>
        <taxon>Spermatophyta</taxon>
        <taxon>Magnoliopsida</taxon>
        <taxon>Liliopsida</taxon>
        <taxon>Asparagales</taxon>
        <taxon>Iridaceae</taxon>
        <taxon>Iridoideae</taxon>
        <taxon>Irideae</taxon>
        <taxon>Iris</taxon>
    </lineage>
</organism>
<comment type="caution">
    <text evidence="2">The sequence shown here is derived from an EMBL/GenBank/DDBJ whole genome shotgun (WGS) entry which is preliminary data.</text>
</comment>
<evidence type="ECO:0000256" key="1">
    <source>
        <dbReference type="SAM" id="MobiDB-lite"/>
    </source>
</evidence>
<feature type="compositionally biased region" description="Low complexity" evidence="1">
    <location>
        <begin position="39"/>
        <end position="50"/>
    </location>
</feature>
<dbReference type="EMBL" id="JANAVB010031220">
    <property type="protein sequence ID" value="KAJ6812193.1"/>
    <property type="molecule type" value="Genomic_DNA"/>
</dbReference>
<evidence type="ECO:0000313" key="2">
    <source>
        <dbReference type="EMBL" id="KAJ6812193.1"/>
    </source>
</evidence>
<proteinExistence type="predicted"/>
<protein>
    <submittedName>
        <fullName evidence="2">Uncharacterized protein</fullName>
    </submittedName>
</protein>
<gene>
    <name evidence="2" type="ORF">M6B38_149500</name>
</gene>
<evidence type="ECO:0000313" key="3">
    <source>
        <dbReference type="Proteomes" id="UP001140949"/>
    </source>
</evidence>